<comment type="caution">
    <text evidence="2">The sequence shown here is derived from an EMBL/GenBank/DDBJ whole genome shotgun (WGS) entry which is preliminary data.</text>
</comment>
<keyword evidence="3" id="KW-1185">Reference proteome</keyword>
<sequence length="277" mass="30718">MDMREAADRLLAATEARRVELGKKWMQVFKEAGVTHQTLNRWRHGHPVAPLTERSLERALLWGPGAREAIAAEKEPDPLDTPAQDAPNLSPTAGGTWDAKPSESIFLAREALRRVVRSSAKELGVTPEGVDEVMRLVRRDLEETAPSETRSTDLSDLVRVRRAEMGMSLEAVAAATVDPGSGERLVEADWLDRLERAALDPSEYPEYPQLDALVAVLHLDPAEVQDAAGAQFTNVHTVWSDDDQVRGLAEGELNTEDAAKMQELMRLYRKSPQRRDG</sequence>
<reference evidence="2 3" key="1">
    <citation type="submission" date="2019-06" db="EMBL/GenBank/DDBJ databases">
        <title>Whole genome shotgun sequence of Streptomyces spinoverrucosus NBRC 14228.</title>
        <authorList>
            <person name="Hosoyama A."/>
            <person name="Uohara A."/>
            <person name="Ohji S."/>
            <person name="Ichikawa N."/>
        </authorList>
    </citation>
    <scope>NUCLEOTIDE SEQUENCE [LARGE SCALE GENOMIC DNA]</scope>
    <source>
        <strain evidence="2 3">NBRC 14228</strain>
    </source>
</reference>
<evidence type="ECO:0000313" key="2">
    <source>
        <dbReference type="EMBL" id="GEC02992.1"/>
    </source>
</evidence>
<proteinExistence type="predicted"/>
<gene>
    <name evidence="2" type="ORF">SSP24_06470</name>
</gene>
<evidence type="ECO:0000313" key="3">
    <source>
        <dbReference type="Proteomes" id="UP000317881"/>
    </source>
</evidence>
<accession>A0A4Y3V6Y6</accession>
<dbReference type="Proteomes" id="UP000317881">
    <property type="component" value="Unassembled WGS sequence"/>
</dbReference>
<organism evidence="2 3">
    <name type="scientific">Streptomyces spinoverrucosus</name>
    <dbReference type="NCBI Taxonomy" id="284043"/>
    <lineage>
        <taxon>Bacteria</taxon>
        <taxon>Bacillati</taxon>
        <taxon>Actinomycetota</taxon>
        <taxon>Actinomycetes</taxon>
        <taxon>Kitasatosporales</taxon>
        <taxon>Streptomycetaceae</taxon>
        <taxon>Streptomyces</taxon>
    </lineage>
</organism>
<dbReference type="OrthoDB" id="4219804at2"/>
<dbReference type="AlphaFoldDB" id="A0A4Y3V6Y6"/>
<dbReference type="EMBL" id="BJND01000005">
    <property type="protein sequence ID" value="GEC02992.1"/>
    <property type="molecule type" value="Genomic_DNA"/>
</dbReference>
<feature type="region of interest" description="Disordered" evidence="1">
    <location>
        <begin position="74"/>
        <end position="100"/>
    </location>
</feature>
<name>A0A4Y3V6Y6_9ACTN</name>
<protein>
    <submittedName>
        <fullName evidence="2">Uncharacterized protein</fullName>
    </submittedName>
</protein>
<dbReference type="RefSeq" id="WP_141307205.1">
    <property type="nucleotide sequence ID" value="NZ_BJND01000005.1"/>
</dbReference>
<evidence type="ECO:0000256" key="1">
    <source>
        <dbReference type="SAM" id="MobiDB-lite"/>
    </source>
</evidence>